<sequence length="260" mass="30049">MSLFKKSPSMFYSIFLNNEVCKIYFRELSFQKTVVREAEEKISLKNTTDLSEKISLFLRQTDNKKGFVSVLLTSSNQGLLDDDVNLDDDIVVQEIDDDVIAYCAKTDIEKTQEVVGVNVNEFMNAFKMLYFLYKNQDFKGTSMFVLKFDDNAAVIVANKDKIFFSKMLDFSAQLDELVKAKSVDFAVDDTDEILCQIFKQNIIKIYQDSDEFIENIYIYDEDSLSAEVGYYIFTRIFIKTSVVPINMIDLINKINIKENS</sequence>
<proteinExistence type="predicted"/>
<keyword evidence="2" id="KW-1185">Reference proteome</keyword>
<organism evidence="1 2">
    <name type="scientific">Campylobacter geochelonis</name>
    <dbReference type="NCBI Taxonomy" id="1780362"/>
    <lineage>
        <taxon>Bacteria</taxon>
        <taxon>Pseudomonadati</taxon>
        <taxon>Campylobacterota</taxon>
        <taxon>Epsilonproteobacteria</taxon>
        <taxon>Campylobacterales</taxon>
        <taxon>Campylobacteraceae</taxon>
        <taxon>Campylobacter</taxon>
    </lineage>
</organism>
<evidence type="ECO:0000313" key="2">
    <source>
        <dbReference type="Proteomes" id="UP000069632"/>
    </source>
</evidence>
<gene>
    <name evidence="1" type="ORF">ERS672216_00821</name>
</gene>
<dbReference type="RefSeq" id="WP_075540131.1">
    <property type="nucleotide sequence ID" value="NZ_CP053844.1"/>
</dbReference>
<reference evidence="1 2" key="1">
    <citation type="submission" date="2016-02" db="EMBL/GenBank/DDBJ databases">
        <authorList>
            <consortium name="Pathogen Informatics"/>
        </authorList>
    </citation>
    <scope>NUCLEOTIDE SEQUENCE [LARGE SCALE GENOMIC DNA]</scope>
    <source>
        <strain evidence="1 2">RC20</strain>
    </source>
</reference>
<dbReference type="Proteomes" id="UP000069632">
    <property type="component" value="Unassembled WGS sequence"/>
</dbReference>
<name>A0A128EFJ5_9BACT</name>
<dbReference type="EMBL" id="FIZP01000003">
    <property type="protein sequence ID" value="CZE47321.1"/>
    <property type="molecule type" value="Genomic_DNA"/>
</dbReference>
<dbReference type="OrthoDB" id="5363662at2"/>
<accession>A0A128EFJ5</accession>
<dbReference type="AlphaFoldDB" id="A0A128EFJ5"/>
<protein>
    <submittedName>
        <fullName evidence="1">Uncharacterized protein</fullName>
    </submittedName>
</protein>
<evidence type="ECO:0000313" key="1">
    <source>
        <dbReference type="EMBL" id="CZE47321.1"/>
    </source>
</evidence>